<keyword evidence="1" id="KW-1133">Transmembrane helix</keyword>
<evidence type="ECO:0000313" key="2">
    <source>
        <dbReference type="EMBL" id="KAH0904285.1"/>
    </source>
</evidence>
<dbReference type="InterPro" id="IPR036259">
    <property type="entry name" value="MFS_trans_sf"/>
</dbReference>
<name>A0ABQ8BJ49_BRANA</name>
<accession>A0ABQ8BJ49</accession>
<feature type="transmembrane region" description="Helical" evidence="1">
    <location>
        <begin position="38"/>
        <end position="66"/>
    </location>
</feature>
<reference evidence="2 3" key="1">
    <citation type="submission" date="2021-05" db="EMBL/GenBank/DDBJ databases">
        <title>Genome Assembly of Synthetic Allotetraploid Brassica napus Reveals Homoeologous Exchanges between Subgenomes.</title>
        <authorList>
            <person name="Davis J.T."/>
        </authorList>
    </citation>
    <scope>NUCLEOTIDE SEQUENCE [LARGE SCALE GENOMIC DNA]</scope>
    <source>
        <strain evidence="3">cv. Da-Ae</strain>
        <tissue evidence="2">Seedling</tissue>
    </source>
</reference>
<dbReference type="Gene3D" id="1.20.1250.20">
    <property type="entry name" value="MFS general substrate transporter like domains"/>
    <property type="match status" value="1"/>
</dbReference>
<gene>
    <name evidence="2" type="ORF">HID58_043788</name>
</gene>
<dbReference type="Proteomes" id="UP000824890">
    <property type="component" value="Unassembled WGS sequence"/>
</dbReference>
<proteinExistence type="predicted"/>
<sequence>MAVSGDTEAQYAGDTSSKRGGWITLPFMMGLCARQQHMLNVCGAATLLGMSITSFGWVLNLIVFLIEEFNIKNIAAAQISNIVNGCLSMLPLVAAILADSFFGNIVVISASTFISLTVRHSSPDADSIFGLIET</sequence>
<keyword evidence="1" id="KW-0472">Membrane</keyword>
<evidence type="ECO:0000256" key="1">
    <source>
        <dbReference type="SAM" id="Phobius"/>
    </source>
</evidence>
<organism evidence="2 3">
    <name type="scientific">Brassica napus</name>
    <name type="common">Rape</name>
    <dbReference type="NCBI Taxonomy" id="3708"/>
    <lineage>
        <taxon>Eukaryota</taxon>
        <taxon>Viridiplantae</taxon>
        <taxon>Streptophyta</taxon>
        <taxon>Embryophyta</taxon>
        <taxon>Tracheophyta</taxon>
        <taxon>Spermatophyta</taxon>
        <taxon>Magnoliopsida</taxon>
        <taxon>eudicotyledons</taxon>
        <taxon>Gunneridae</taxon>
        <taxon>Pentapetalae</taxon>
        <taxon>rosids</taxon>
        <taxon>malvids</taxon>
        <taxon>Brassicales</taxon>
        <taxon>Brassicaceae</taxon>
        <taxon>Brassiceae</taxon>
        <taxon>Brassica</taxon>
    </lineage>
</organism>
<protein>
    <submittedName>
        <fullName evidence="2">Uncharacterized protein</fullName>
    </submittedName>
</protein>
<dbReference type="EMBL" id="JAGKQM010000011">
    <property type="protein sequence ID" value="KAH0904285.1"/>
    <property type="molecule type" value="Genomic_DNA"/>
</dbReference>
<feature type="transmembrane region" description="Helical" evidence="1">
    <location>
        <begin position="87"/>
        <end position="114"/>
    </location>
</feature>
<keyword evidence="3" id="KW-1185">Reference proteome</keyword>
<comment type="caution">
    <text evidence="2">The sequence shown here is derived from an EMBL/GenBank/DDBJ whole genome shotgun (WGS) entry which is preliminary data.</text>
</comment>
<keyword evidence="1" id="KW-0812">Transmembrane</keyword>
<evidence type="ECO:0000313" key="3">
    <source>
        <dbReference type="Proteomes" id="UP000824890"/>
    </source>
</evidence>